<name>A0A3G4ZNV3_9VIRU</name>
<feature type="compositionally biased region" description="Acidic residues" evidence="1">
    <location>
        <begin position="142"/>
        <end position="152"/>
    </location>
</feature>
<reference evidence="3" key="1">
    <citation type="submission" date="2018-10" db="EMBL/GenBank/DDBJ databases">
        <title>Hidden diversity of soil giant viruses.</title>
        <authorList>
            <person name="Schulz F."/>
            <person name="Alteio L."/>
            <person name="Goudeau D."/>
            <person name="Ryan E.M."/>
            <person name="Malmstrom R.R."/>
            <person name="Blanchard J."/>
            <person name="Woyke T."/>
        </authorList>
    </citation>
    <scope>NUCLEOTIDE SEQUENCE</scope>
    <source>
        <strain evidence="3">TEV1</strain>
    </source>
</reference>
<dbReference type="InterPro" id="IPR001662">
    <property type="entry name" value="EF1B_G_C"/>
</dbReference>
<dbReference type="SUPFAM" id="SSF89942">
    <property type="entry name" value="eEF1-gamma domain"/>
    <property type="match status" value="1"/>
</dbReference>
<accession>A0A3G4ZNV3</accession>
<protein>
    <recommendedName>
        <fullName evidence="2">EF-1-gamma C-terminal domain-containing protein</fullName>
    </recommendedName>
</protein>
<dbReference type="Gene3D" id="3.30.70.1010">
    <property type="entry name" value="Translation elongation factor EF1B, gamma chain, conserved domain"/>
    <property type="match status" value="1"/>
</dbReference>
<dbReference type="EMBL" id="MK071982">
    <property type="protein sequence ID" value="AYV76074.1"/>
    <property type="molecule type" value="Genomic_DNA"/>
</dbReference>
<sequence>MCYQPEGDQSSKIDKIIQTTQTIQEEEVHTLMSWKYFYTGFSKKDTIPPSAFVDYLKSIQNLKVFVASYKYNDDLPLMDFVQRNYVQGIFQRLSPYIRGKSFAIADVTSNPKNLSILWVFDTPLGDNFLTEKPEKKKSKNPDEEEDGDDDNVSEDKDIHDMFDWNETNLSPELYNYFQVVDTTRFVYK</sequence>
<feature type="region of interest" description="Disordered" evidence="1">
    <location>
        <begin position="130"/>
        <end position="157"/>
    </location>
</feature>
<proteinExistence type="predicted"/>
<gene>
    <name evidence="3" type="ORF">Terrestrivirus4_122</name>
</gene>
<organism evidence="3">
    <name type="scientific">Terrestrivirus sp</name>
    <dbReference type="NCBI Taxonomy" id="2487775"/>
    <lineage>
        <taxon>Viruses</taxon>
        <taxon>Varidnaviria</taxon>
        <taxon>Bamfordvirae</taxon>
        <taxon>Nucleocytoviricota</taxon>
        <taxon>Megaviricetes</taxon>
        <taxon>Imitervirales</taxon>
        <taxon>Mimiviridae</taxon>
        <taxon>Klosneuvirinae</taxon>
    </lineage>
</organism>
<evidence type="ECO:0000313" key="3">
    <source>
        <dbReference type="EMBL" id="AYV76074.1"/>
    </source>
</evidence>
<dbReference type="Pfam" id="PF00647">
    <property type="entry name" value="EF1G"/>
    <property type="match status" value="1"/>
</dbReference>
<dbReference type="InterPro" id="IPR036433">
    <property type="entry name" value="EF1B_G_C_sf"/>
</dbReference>
<evidence type="ECO:0000259" key="2">
    <source>
        <dbReference type="Pfam" id="PF00647"/>
    </source>
</evidence>
<feature type="domain" description="EF-1-gamma C-terminal" evidence="2">
    <location>
        <begin position="27"/>
        <end position="117"/>
    </location>
</feature>
<evidence type="ECO:0000256" key="1">
    <source>
        <dbReference type="SAM" id="MobiDB-lite"/>
    </source>
</evidence>